<dbReference type="InterPro" id="IPR012093">
    <property type="entry name" value="Pirin"/>
</dbReference>
<keyword evidence="7" id="KW-1185">Reference proteome</keyword>
<feature type="binding site" evidence="2">
    <location>
        <position position="54"/>
    </location>
    <ligand>
        <name>Fe cation</name>
        <dbReference type="ChEBI" id="CHEBI:24875"/>
    </ligand>
</feature>
<evidence type="ECO:0000256" key="2">
    <source>
        <dbReference type="PIRSR" id="PIRSR006232-1"/>
    </source>
</evidence>
<dbReference type="CDD" id="cd02247">
    <property type="entry name" value="cupin_pirin_C"/>
    <property type="match status" value="1"/>
</dbReference>
<accession>A0A8J7G7K3</accession>
<dbReference type="AlphaFoldDB" id="A0A8J7G7K3"/>
<evidence type="ECO:0000313" key="7">
    <source>
        <dbReference type="Proteomes" id="UP000622653"/>
    </source>
</evidence>
<dbReference type="Proteomes" id="UP000622653">
    <property type="component" value="Unassembled WGS sequence"/>
</dbReference>
<comment type="similarity">
    <text evidence="1 3">Belongs to the pirin family.</text>
</comment>
<dbReference type="SUPFAM" id="SSF51182">
    <property type="entry name" value="RmlC-like cupins"/>
    <property type="match status" value="1"/>
</dbReference>
<name>A0A8J7G7K3_9BACL</name>
<feature type="binding site" evidence="2">
    <location>
        <position position="98"/>
    </location>
    <ligand>
        <name>Fe cation</name>
        <dbReference type="ChEBI" id="CHEBI:24875"/>
    </ligand>
</feature>
<dbReference type="InterPro" id="IPR003829">
    <property type="entry name" value="Pirin_N_dom"/>
</dbReference>
<dbReference type="InterPro" id="IPR014710">
    <property type="entry name" value="RmlC-like_jellyroll"/>
</dbReference>
<dbReference type="Pfam" id="PF02678">
    <property type="entry name" value="Pirin"/>
    <property type="match status" value="1"/>
</dbReference>
<evidence type="ECO:0000259" key="4">
    <source>
        <dbReference type="Pfam" id="PF02678"/>
    </source>
</evidence>
<dbReference type="EMBL" id="JADKPV010000001">
    <property type="protein sequence ID" value="MBF4500643.1"/>
    <property type="molecule type" value="Genomic_DNA"/>
</dbReference>
<feature type="binding site" evidence="2">
    <location>
        <position position="56"/>
    </location>
    <ligand>
        <name>Fe cation</name>
        <dbReference type="ChEBI" id="CHEBI:24875"/>
    </ligand>
</feature>
<dbReference type="PANTHER" id="PTHR13903">
    <property type="entry name" value="PIRIN-RELATED"/>
    <property type="match status" value="1"/>
</dbReference>
<reference evidence="6" key="1">
    <citation type="submission" date="2020-11" db="EMBL/GenBank/DDBJ databases">
        <title>Multidrug resistant novel bacterium Savagea serpentis sp. nov., isolated from the scats of a vine snake (Ahaetulla nasuta).</title>
        <authorList>
            <person name="Venkata Ramana V."/>
            <person name="Vikas Patil S."/>
            <person name="Yogita Lugani V."/>
        </authorList>
    </citation>
    <scope>NUCLEOTIDE SEQUENCE</scope>
    <source>
        <strain evidence="6">SN6</strain>
    </source>
</reference>
<feature type="binding site" evidence="2">
    <location>
        <position position="100"/>
    </location>
    <ligand>
        <name>Fe cation</name>
        <dbReference type="ChEBI" id="CHEBI:24875"/>
    </ligand>
</feature>
<keyword evidence="2" id="KW-0479">Metal-binding</keyword>
<evidence type="ECO:0000259" key="5">
    <source>
        <dbReference type="Pfam" id="PF05726"/>
    </source>
</evidence>
<dbReference type="Pfam" id="PF05726">
    <property type="entry name" value="Pirin_C"/>
    <property type="match status" value="1"/>
</dbReference>
<dbReference type="Gene3D" id="2.60.120.10">
    <property type="entry name" value="Jelly Rolls"/>
    <property type="match status" value="2"/>
</dbReference>
<protein>
    <submittedName>
        <fullName evidence="6">Pirin family protein</fullName>
    </submittedName>
</protein>
<dbReference type="RefSeq" id="WP_194562072.1">
    <property type="nucleotide sequence ID" value="NZ_JADKPV010000001.1"/>
</dbReference>
<dbReference type="InterPro" id="IPR011051">
    <property type="entry name" value="RmlC_Cupin_sf"/>
</dbReference>
<feature type="domain" description="Pirin C-terminal" evidence="5">
    <location>
        <begin position="168"/>
        <end position="270"/>
    </location>
</feature>
<comment type="caution">
    <text evidence="6">The sequence shown here is derived from an EMBL/GenBank/DDBJ whole genome shotgun (WGS) entry which is preliminary data.</text>
</comment>
<dbReference type="CDD" id="cd02909">
    <property type="entry name" value="cupin_pirin_N"/>
    <property type="match status" value="1"/>
</dbReference>
<keyword evidence="2" id="KW-0408">Iron</keyword>
<organism evidence="6 7">
    <name type="scientific">Savagea serpentis</name>
    <dbReference type="NCBI Taxonomy" id="2785297"/>
    <lineage>
        <taxon>Bacteria</taxon>
        <taxon>Bacillati</taxon>
        <taxon>Bacillota</taxon>
        <taxon>Bacilli</taxon>
        <taxon>Bacillales</taxon>
        <taxon>Caryophanaceae</taxon>
        <taxon>Savagea</taxon>
    </lineage>
</organism>
<evidence type="ECO:0000313" key="6">
    <source>
        <dbReference type="EMBL" id="MBF4500643.1"/>
    </source>
</evidence>
<dbReference type="PANTHER" id="PTHR13903:SF8">
    <property type="entry name" value="PIRIN"/>
    <property type="match status" value="1"/>
</dbReference>
<dbReference type="PIRSF" id="PIRSF006232">
    <property type="entry name" value="Pirin"/>
    <property type="match status" value="1"/>
</dbReference>
<comment type="cofactor">
    <cofactor evidence="2">
        <name>Fe cation</name>
        <dbReference type="ChEBI" id="CHEBI:24875"/>
    </cofactor>
    <text evidence="2">Binds 1 Fe cation per subunit.</text>
</comment>
<feature type="domain" description="Pirin N-terminal" evidence="4">
    <location>
        <begin position="18"/>
        <end position="115"/>
    </location>
</feature>
<evidence type="ECO:0000256" key="3">
    <source>
        <dbReference type="RuleBase" id="RU003457"/>
    </source>
</evidence>
<dbReference type="InterPro" id="IPR008778">
    <property type="entry name" value="Pirin_C_dom"/>
</dbReference>
<sequence length="273" mass="30301">MTIRNVLRNTPIHYHSEDGQFIVGNVLAGHEMTANDPFLFMEDVVFPEGTFGLHPHRGIETITYVLEGEVMHHDTTHGDGSIQAGDVQWMTAGGGVLHAEEPAPGTKAHVLQLWLNLPAEQKMMPSNYQTLFQKDMPVVETDGTSVRIFSGEFQGIRAETTNIVPVNMYDIRMQRDSTLQFPIQEGDKAFAILLDGEAKFGHEAIATTAPAVIHFSLDAGDIAIRATEKAHILFYSGTPLGEPIAARGPFVMNTREQLEEAFRDYREGKFHTI</sequence>
<gene>
    <name evidence="6" type="ORF">IRY55_04630</name>
</gene>
<proteinExistence type="inferred from homology"/>
<evidence type="ECO:0000256" key="1">
    <source>
        <dbReference type="ARBA" id="ARBA00008416"/>
    </source>
</evidence>
<dbReference type="GO" id="GO:0046872">
    <property type="term" value="F:metal ion binding"/>
    <property type="evidence" value="ECO:0007669"/>
    <property type="project" value="UniProtKB-KW"/>
</dbReference>